<evidence type="ECO:0000256" key="1">
    <source>
        <dbReference type="SAM" id="MobiDB-lite"/>
    </source>
</evidence>
<accession>A0A401THN8</accession>
<evidence type="ECO:0000313" key="3">
    <source>
        <dbReference type="Proteomes" id="UP000287033"/>
    </source>
</evidence>
<protein>
    <submittedName>
        <fullName evidence="2">Uncharacterized protein</fullName>
    </submittedName>
</protein>
<feature type="compositionally biased region" description="Basic and acidic residues" evidence="1">
    <location>
        <begin position="27"/>
        <end position="36"/>
    </location>
</feature>
<reference evidence="2 3" key="1">
    <citation type="journal article" date="2018" name="Nat. Ecol. Evol.">
        <title>Shark genomes provide insights into elasmobranch evolution and the origin of vertebrates.</title>
        <authorList>
            <person name="Hara Y"/>
            <person name="Yamaguchi K"/>
            <person name="Onimaru K"/>
            <person name="Kadota M"/>
            <person name="Koyanagi M"/>
            <person name="Keeley SD"/>
            <person name="Tatsumi K"/>
            <person name="Tanaka K"/>
            <person name="Motone F"/>
            <person name="Kageyama Y"/>
            <person name="Nozu R"/>
            <person name="Adachi N"/>
            <person name="Nishimura O"/>
            <person name="Nakagawa R"/>
            <person name="Tanegashima C"/>
            <person name="Kiyatake I"/>
            <person name="Matsumoto R"/>
            <person name="Murakumo K"/>
            <person name="Nishida K"/>
            <person name="Terakita A"/>
            <person name="Kuratani S"/>
            <person name="Sato K"/>
            <person name="Hyodo S Kuraku.S."/>
        </authorList>
    </citation>
    <scope>NUCLEOTIDE SEQUENCE [LARGE SCALE GENOMIC DNA]</scope>
</reference>
<feature type="region of interest" description="Disordered" evidence="1">
    <location>
        <begin position="1"/>
        <end position="95"/>
    </location>
</feature>
<dbReference type="Proteomes" id="UP000287033">
    <property type="component" value="Unassembled WGS sequence"/>
</dbReference>
<gene>
    <name evidence="2" type="ORF">chiPu_0026117</name>
</gene>
<comment type="caution">
    <text evidence="2">The sequence shown here is derived from an EMBL/GenBank/DDBJ whole genome shotgun (WGS) entry which is preliminary data.</text>
</comment>
<feature type="region of interest" description="Disordered" evidence="1">
    <location>
        <begin position="103"/>
        <end position="122"/>
    </location>
</feature>
<dbReference type="AlphaFoldDB" id="A0A401THN8"/>
<keyword evidence="3" id="KW-1185">Reference proteome</keyword>
<sequence>MAGLSRAGGGGVFTGPGTQDSPCGAHIRTEPVREAAELGVAPNTEKEKQTERREKRKREGEETEREGRVPKSPLRSAPGWLPLATRPHSRNPAAPKGAVTVLGIQPVRRSPTSHLSVSQSRSESGSSCYTICLWEQGFCVEMSD</sequence>
<feature type="compositionally biased region" description="Gly residues" evidence="1">
    <location>
        <begin position="1"/>
        <end position="14"/>
    </location>
</feature>
<name>A0A401THN8_CHIPU</name>
<organism evidence="2 3">
    <name type="scientific">Chiloscyllium punctatum</name>
    <name type="common">Brownbanded bambooshark</name>
    <name type="synonym">Hemiscyllium punctatum</name>
    <dbReference type="NCBI Taxonomy" id="137246"/>
    <lineage>
        <taxon>Eukaryota</taxon>
        <taxon>Metazoa</taxon>
        <taxon>Chordata</taxon>
        <taxon>Craniata</taxon>
        <taxon>Vertebrata</taxon>
        <taxon>Chondrichthyes</taxon>
        <taxon>Elasmobranchii</taxon>
        <taxon>Galeomorphii</taxon>
        <taxon>Galeoidea</taxon>
        <taxon>Orectolobiformes</taxon>
        <taxon>Hemiscylliidae</taxon>
        <taxon>Chiloscyllium</taxon>
    </lineage>
</organism>
<proteinExistence type="predicted"/>
<feature type="compositionally biased region" description="Basic and acidic residues" evidence="1">
    <location>
        <begin position="44"/>
        <end position="69"/>
    </location>
</feature>
<dbReference type="EMBL" id="BEZZ01072756">
    <property type="protein sequence ID" value="GCC42118.1"/>
    <property type="molecule type" value="Genomic_DNA"/>
</dbReference>
<evidence type="ECO:0000313" key="2">
    <source>
        <dbReference type="EMBL" id="GCC42118.1"/>
    </source>
</evidence>